<organism evidence="7 8">
    <name type="scientific">Elysia crispata</name>
    <name type="common">lettuce slug</name>
    <dbReference type="NCBI Taxonomy" id="231223"/>
    <lineage>
        <taxon>Eukaryota</taxon>
        <taxon>Metazoa</taxon>
        <taxon>Spiralia</taxon>
        <taxon>Lophotrochozoa</taxon>
        <taxon>Mollusca</taxon>
        <taxon>Gastropoda</taxon>
        <taxon>Heterobranchia</taxon>
        <taxon>Euthyneura</taxon>
        <taxon>Panpulmonata</taxon>
        <taxon>Sacoglossa</taxon>
        <taxon>Placobranchoidea</taxon>
        <taxon>Plakobranchidae</taxon>
        <taxon>Elysia</taxon>
    </lineage>
</organism>
<evidence type="ECO:0000313" key="7">
    <source>
        <dbReference type="EMBL" id="KAK3804302.1"/>
    </source>
</evidence>
<feature type="transmembrane region" description="Helical" evidence="5">
    <location>
        <begin position="102"/>
        <end position="123"/>
    </location>
</feature>
<dbReference type="Proteomes" id="UP001283361">
    <property type="component" value="Unassembled WGS sequence"/>
</dbReference>
<evidence type="ECO:0000313" key="8">
    <source>
        <dbReference type="Proteomes" id="UP001283361"/>
    </source>
</evidence>
<feature type="transmembrane region" description="Helical" evidence="5">
    <location>
        <begin position="279"/>
        <end position="306"/>
    </location>
</feature>
<reference evidence="7" key="1">
    <citation type="journal article" date="2023" name="G3 (Bethesda)">
        <title>A reference genome for the long-term kleptoplast-retaining sea slug Elysia crispata morphotype clarki.</title>
        <authorList>
            <person name="Eastman K.E."/>
            <person name="Pendleton A.L."/>
            <person name="Shaikh M.A."/>
            <person name="Suttiyut T."/>
            <person name="Ogas R."/>
            <person name="Tomko P."/>
            <person name="Gavelis G."/>
            <person name="Widhalm J.R."/>
            <person name="Wisecaver J.H."/>
        </authorList>
    </citation>
    <scope>NUCLEOTIDE SEQUENCE</scope>
    <source>
        <strain evidence="7">ECLA1</strain>
    </source>
</reference>
<evidence type="ECO:0000256" key="4">
    <source>
        <dbReference type="ARBA" id="ARBA00023136"/>
    </source>
</evidence>
<comment type="subcellular location">
    <subcellularLocation>
        <location evidence="1">Membrane</location>
    </subcellularLocation>
</comment>
<keyword evidence="8" id="KW-1185">Reference proteome</keyword>
<feature type="transmembrane region" description="Helical" evidence="5">
    <location>
        <begin position="219"/>
        <end position="239"/>
    </location>
</feature>
<dbReference type="GO" id="GO:0016020">
    <property type="term" value="C:membrane"/>
    <property type="evidence" value="ECO:0007669"/>
    <property type="project" value="UniProtKB-SubCell"/>
</dbReference>
<proteinExistence type="predicted"/>
<evidence type="ECO:0000256" key="1">
    <source>
        <dbReference type="ARBA" id="ARBA00004370"/>
    </source>
</evidence>
<feature type="transmembrane region" description="Helical" evidence="5">
    <location>
        <begin position="135"/>
        <end position="157"/>
    </location>
</feature>
<feature type="transmembrane region" description="Helical" evidence="5">
    <location>
        <begin position="337"/>
        <end position="362"/>
    </location>
</feature>
<protein>
    <recommendedName>
        <fullName evidence="6">G-protein coupled receptors family 1 profile domain-containing protein</fullName>
    </recommendedName>
</protein>
<dbReference type="PRINTS" id="PR00237">
    <property type="entry name" value="GPCRRHODOPSN"/>
</dbReference>
<keyword evidence="4 5" id="KW-0472">Membrane</keyword>
<feature type="domain" description="G-protein coupled receptors family 1 profile" evidence="6">
    <location>
        <begin position="114"/>
        <end position="398"/>
    </location>
</feature>
<evidence type="ECO:0000256" key="3">
    <source>
        <dbReference type="ARBA" id="ARBA00022989"/>
    </source>
</evidence>
<dbReference type="InterPro" id="IPR000276">
    <property type="entry name" value="GPCR_Rhodpsn"/>
</dbReference>
<dbReference type="PANTHER" id="PTHR47023">
    <property type="entry name" value="SEX PEPTIDE RECEPTOR"/>
    <property type="match status" value="1"/>
</dbReference>
<keyword evidence="2 5" id="KW-0812">Transmembrane</keyword>
<dbReference type="InterPro" id="IPR019427">
    <property type="entry name" value="7TM_GPCR_serpentine_rcpt_Srw"/>
</dbReference>
<dbReference type="EMBL" id="JAWDGP010000027">
    <property type="protein sequence ID" value="KAK3804302.1"/>
    <property type="molecule type" value="Genomic_DNA"/>
</dbReference>
<dbReference type="SUPFAM" id="SSF81321">
    <property type="entry name" value="Family A G protein-coupled receptor-like"/>
    <property type="match status" value="1"/>
</dbReference>
<keyword evidence="3 5" id="KW-1133">Transmembrane helix</keyword>
<feature type="transmembrane region" description="Helical" evidence="5">
    <location>
        <begin position="368"/>
        <end position="401"/>
    </location>
</feature>
<sequence length="447" mass="51553">MTIVITVGNLQSLAVAEVVGGHDSFLRNIALRVQEVMQCLFYFCNMSVSHNETEEILQDVFSPDSRNWSLAMSEGSNCTLIDMARRLDHDPPPRYTVPINGFLSPILVFLTVINNSLVCLVLLKPHMRSPTNAILVAMALTDMLTGVFPVPVFIYFYATERFHEWVPYDWCLMLDFFMEYIPTIFHTASIWLTMALAIQRYIYVCHSFKARTLCTIQNVRTGTIAIYIVAILSQITRFFESYPVETIRISSLNPNVTVSACVMEYRPWFNRNMNLYFNIYYWFRVIFIHLIPCVSLVVMNALLIYAMRVAQQRRMQLLRQNKKSESRKLKESNCTTLMLVAVVGLFLLVEFPLGLLMVFLIMGKTFEMIIIQIEILSVLSLFSNFFILVSYPLNFFIYCGMSKQFRETFKRLFTGADMPAEREYSQYMTLPTENGKSTAVTGDETAL</sequence>
<name>A0AAE1EF21_9GAST</name>
<dbReference type="InterPro" id="IPR053071">
    <property type="entry name" value="GPCR1-related_rcpt"/>
</dbReference>
<accession>A0AAE1EF21</accession>
<evidence type="ECO:0000256" key="2">
    <source>
        <dbReference type="ARBA" id="ARBA00022692"/>
    </source>
</evidence>
<feature type="transmembrane region" description="Helical" evidence="5">
    <location>
        <begin position="177"/>
        <end position="198"/>
    </location>
</feature>
<comment type="caution">
    <text evidence="7">The sequence shown here is derived from an EMBL/GenBank/DDBJ whole genome shotgun (WGS) entry which is preliminary data.</text>
</comment>
<dbReference type="AlphaFoldDB" id="A0AAE1EF21"/>
<dbReference type="PANTHER" id="PTHR47023:SF1">
    <property type="entry name" value="SEX PEPTIDE RECEPTOR"/>
    <property type="match status" value="1"/>
</dbReference>
<dbReference type="GO" id="GO:0008528">
    <property type="term" value="F:G protein-coupled peptide receptor activity"/>
    <property type="evidence" value="ECO:0007669"/>
    <property type="project" value="InterPro"/>
</dbReference>
<evidence type="ECO:0000259" key="6">
    <source>
        <dbReference type="PROSITE" id="PS50262"/>
    </source>
</evidence>
<dbReference type="Gene3D" id="1.20.1070.10">
    <property type="entry name" value="Rhodopsin 7-helix transmembrane proteins"/>
    <property type="match status" value="1"/>
</dbReference>
<gene>
    <name evidence="7" type="ORF">RRG08_039223</name>
</gene>
<dbReference type="CDD" id="cd14978">
    <property type="entry name" value="7tmA_FMRFamide_R-like"/>
    <property type="match status" value="1"/>
</dbReference>
<dbReference type="Pfam" id="PF10324">
    <property type="entry name" value="7TM_GPCR_Srw"/>
    <property type="match status" value="1"/>
</dbReference>
<evidence type="ECO:0000256" key="5">
    <source>
        <dbReference type="SAM" id="Phobius"/>
    </source>
</evidence>
<dbReference type="InterPro" id="IPR017452">
    <property type="entry name" value="GPCR_Rhodpsn_7TM"/>
</dbReference>
<dbReference type="PROSITE" id="PS50262">
    <property type="entry name" value="G_PROTEIN_RECEP_F1_2"/>
    <property type="match status" value="1"/>
</dbReference>